<evidence type="ECO:0000259" key="10">
    <source>
        <dbReference type="PROSITE" id="PS50157"/>
    </source>
</evidence>
<reference evidence="11 12" key="1">
    <citation type="journal article" date="2020" name="ISME J.">
        <title>Uncovering the hidden diversity of litter-decomposition mechanisms in mushroom-forming fungi.</title>
        <authorList>
            <person name="Floudas D."/>
            <person name="Bentzer J."/>
            <person name="Ahren D."/>
            <person name="Johansson T."/>
            <person name="Persson P."/>
            <person name="Tunlid A."/>
        </authorList>
    </citation>
    <scope>NUCLEOTIDE SEQUENCE [LARGE SCALE GENOMIC DNA]</scope>
    <source>
        <strain evidence="11 12">CBS 175.51</strain>
    </source>
</reference>
<proteinExistence type="predicted"/>
<feature type="region of interest" description="Disordered" evidence="9">
    <location>
        <begin position="1"/>
        <end position="37"/>
    </location>
</feature>
<comment type="caution">
    <text evidence="11">The sequence shown here is derived from an EMBL/GenBank/DDBJ whole genome shotgun (WGS) entry which is preliminary data.</text>
</comment>
<keyword evidence="4" id="KW-0677">Repeat</keyword>
<feature type="compositionally biased region" description="Low complexity" evidence="9">
    <location>
        <begin position="351"/>
        <end position="385"/>
    </location>
</feature>
<dbReference type="PROSITE" id="PS00028">
    <property type="entry name" value="ZINC_FINGER_C2H2_1"/>
    <property type="match status" value="2"/>
</dbReference>
<sequence length="495" mass="52042">MPRAESSRSTGTAAGSASYPYASSSSSAASSSPIQNPVMINGKKKHVCPVCERAFTTSGHLARHSRVHTGERNHKCPFPGCETRCSRQDNLQQHYRIHLSPGSRRSSGRSRSGPSTRRRAVSTTSSSSSSNTTAHSTPPVSTISTTAISSSAPMSSSSSSSMSPPPLAPARIPASSLSSTSVSGYVTEELAPFDSPPPLAPATLPATYSAYEGVVDSPRSGASSASPEPSYTMPNASYHQQPQHQQQQHQQQFTYRTIHPQHAYQDEHDAYSAYPYASQAEYTNSGSGSYVQTRASTPVLAGARPTMSSHISRGYHSSSSAGSLNPPSPPSHPGTPTYSVFGEDSIAGAYTSNNSNTVPSSSSSTNTNTTHLGLSQQQQLIQQQSHSSYGMIGRYGGVAEGSPPPTLAPIHLQGGAARYAPERRATLPRVQHVVPSSAPVQQQPYIHAPQPQGSAMDGFGYGARYDARYQETVGLGGLGHGGWKSHGKGLGAIMG</sequence>
<feature type="region of interest" description="Disordered" evidence="9">
    <location>
        <begin position="95"/>
        <end position="175"/>
    </location>
</feature>
<protein>
    <recommendedName>
        <fullName evidence="10">C2H2-type domain-containing protein</fullName>
    </recommendedName>
</protein>
<evidence type="ECO:0000313" key="12">
    <source>
        <dbReference type="Proteomes" id="UP000541558"/>
    </source>
</evidence>
<dbReference type="PANTHER" id="PTHR14003">
    <property type="entry name" value="TRANSCRIPTIONAL REPRESSOR PROTEIN YY"/>
    <property type="match status" value="1"/>
</dbReference>
<evidence type="ECO:0000256" key="5">
    <source>
        <dbReference type="ARBA" id="ARBA00022771"/>
    </source>
</evidence>
<feature type="region of interest" description="Disordered" evidence="9">
    <location>
        <begin position="215"/>
        <end position="253"/>
    </location>
</feature>
<dbReference type="GO" id="GO:0000978">
    <property type="term" value="F:RNA polymerase II cis-regulatory region sequence-specific DNA binding"/>
    <property type="evidence" value="ECO:0007669"/>
    <property type="project" value="TreeGrafter"/>
</dbReference>
<evidence type="ECO:0000313" key="11">
    <source>
        <dbReference type="EMBL" id="KAF5334233.1"/>
    </source>
</evidence>
<dbReference type="InterPro" id="IPR036236">
    <property type="entry name" value="Znf_C2H2_sf"/>
</dbReference>
<dbReference type="InterPro" id="IPR013087">
    <property type="entry name" value="Znf_C2H2_type"/>
</dbReference>
<dbReference type="SMART" id="SM00355">
    <property type="entry name" value="ZnF_C2H2"/>
    <property type="match status" value="2"/>
</dbReference>
<dbReference type="SUPFAM" id="SSF57667">
    <property type="entry name" value="beta-beta-alpha zinc fingers"/>
    <property type="match status" value="1"/>
</dbReference>
<accession>A0A8H5C3D4</accession>
<dbReference type="OrthoDB" id="6365676at2759"/>
<dbReference type="Pfam" id="PF00096">
    <property type="entry name" value="zf-C2H2"/>
    <property type="match status" value="2"/>
</dbReference>
<evidence type="ECO:0000256" key="2">
    <source>
        <dbReference type="ARBA" id="ARBA00022491"/>
    </source>
</evidence>
<dbReference type="FunFam" id="3.30.160.60:FF:001382">
    <property type="entry name" value="Transcriptional repressor"/>
    <property type="match status" value="1"/>
</dbReference>
<evidence type="ECO:0000256" key="6">
    <source>
        <dbReference type="ARBA" id="ARBA00022833"/>
    </source>
</evidence>
<dbReference type="PANTHER" id="PTHR14003:SF19">
    <property type="entry name" value="YY2 TRANSCRIPTION FACTOR"/>
    <property type="match status" value="1"/>
</dbReference>
<dbReference type="GO" id="GO:0000981">
    <property type="term" value="F:DNA-binding transcription factor activity, RNA polymerase II-specific"/>
    <property type="evidence" value="ECO:0007669"/>
    <property type="project" value="TreeGrafter"/>
</dbReference>
<keyword evidence="2" id="KW-0678">Repressor</keyword>
<evidence type="ECO:0000256" key="3">
    <source>
        <dbReference type="ARBA" id="ARBA00022723"/>
    </source>
</evidence>
<dbReference type="GO" id="GO:0031519">
    <property type="term" value="C:PcG protein complex"/>
    <property type="evidence" value="ECO:0007669"/>
    <property type="project" value="TreeGrafter"/>
</dbReference>
<evidence type="ECO:0000256" key="1">
    <source>
        <dbReference type="ARBA" id="ARBA00004123"/>
    </source>
</evidence>
<dbReference type="GO" id="GO:0008270">
    <property type="term" value="F:zinc ion binding"/>
    <property type="evidence" value="ECO:0007669"/>
    <property type="project" value="UniProtKB-KW"/>
</dbReference>
<feature type="region of interest" description="Disordered" evidence="9">
    <location>
        <begin position="305"/>
        <end position="385"/>
    </location>
</feature>
<dbReference type="GO" id="GO:0000122">
    <property type="term" value="P:negative regulation of transcription by RNA polymerase II"/>
    <property type="evidence" value="ECO:0007669"/>
    <property type="project" value="UniProtKB-ARBA"/>
</dbReference>
<feature type="domain" description="C2H2-type" evidence="10">
    <location>
        <begin position="74"/>
        <end position="103"/>
    </location>
</feature>
<dbReference type="AlphaFoldDB" id="A0A8H5C3D4"/>
<dbReference type="Gene3D" id="3.30.160.60">
    <property type="entry name" value="Classic Zinc Finger"/>
    <property type="match status" value="2"/>
</dbReference>
<keyword evidence="7" id="KW-0539">Nucleus</keyword>
<dbReference type="GO" id="GO:0060258">
    <property type="term" value="P:negative regulation of filamentous growth"/>
    <property type="evidence" value="ECO:0007669"/>
    <property type="project" value="UniProtKB-ARBA"/>
</dbReference>
<evidence type="ECO:0000256" key="7">
    <source>
        <dbReference type="ARBA" id="ARBA00023242"/>
    </source>
</evidence>
<organism evidence="11 12">
    <name type="scientific">Ephemerocybe angulata</name>
    <dbReference type="NCBI Taxonomy" id="980116"/>
    <lineage>
        <taxon>Eukaryota</taxon>
        <taxon>Fungi</taxon>
        <taxon>Dikarya</taxon>
        <taxon>Basidiomycota</taxon>
        <taxon>Agaricomycotina</taxon>
        <taxon>Agaricomycetes</taxon>
        <taxon>Agaricomycetidae</taxon>
        <taxon>Agaricales</taxon>
        <taxon>Agaricineae</taxon>
        <taxon>Psathyrellaceae</taxon>
        <taxon>Ephemerocybe</taxon>
    </lineage>
</organism>
<feature type="compositionally biased region" description="Polar residues" evidence="9">
    <location>
        <begin position="220"/>
        <end position="238"/>
    </location>
</feature>
<feature type="compositionally biased region" description="Low complexity" evidence="9">
    <location>
        <begin position="308"/>
        <end position="325"/>
    </location>
</feature>
<comment type="subcellular location">
    <subcellularLocation>
        <location evidence="1">Nucleus</location>
    </subcellularLocation>
</comment>
<dbReference type="Proteomes" id="UP000541558">
    <property type="component" value="Unassembled WGS sequence"/>
</dbReference>
<feature type="compositionally biased region" description="Low complexity" evidence="9">
    <location>
        <begin position="239"/>
        <end position="252"/>
    </location>
</feature>
<feature type="domain" description="C2H2-type" evidence="10">
    <location>
        <begin position="46"/>
        <end position="73"/>
    </location>
</feature>
<feature type="compositionally biased region" description="Low complexity" evidence="9">
    <location>
        <begin position="100"/>
        <end position="162"/>
    </location>
</feature>
<dbReference type="GO" id="GO:0005667">
    <property type="term" value="C:transcription regulator complex"/>
    <property type="evidence" value="ECO:0007669"/>
    <property type="project" value="TreeGrafter"/>
</dbReference>
<evidence type="ECO:0000256" key="9">
    <source>
        <dbReference type="SAM" id="MobiDB-lite"/>
    </source>
</evidence>
<feature type="compositionally biased region" description="Low complexity" evidence="9">
    <location>
        <begin position="1"/>
        <end position="33"/>
    </location>
</feature>
<keyword evidence="6" id="KW-0862">Zinc</keyword>
<name>A0A8H5C3D4_9AGAR</name>
<keyword evidence="12" id="KW-1185">Reference proteome</keyword>
<dbReference type="GO" id="GO:0000785">
    <property type="term" value="C:chromatin"/>
    <property type="evidence" value="ECO:0007669"/>
    <property type="project" value="TreeGrafter"/>
</dbReference>
<evidence type="ECO:0000256" key="8">
    <source>
        <dbReference type="PROSITE-ProRule" id="PRU00042"/>
    </source>
</evidence>
<keyword evidence="5 8" id="KW-0863">Zinc-finger</keyword>
<gene>
    <name evidence="11" type="ORF">D9611_014315</name>
</gene>
<evidence type="ECO:0000256" key="4">
    <source>
        <dbReference type="ARBA" id="ARBA00022737"/>
    </source>
</evidence>
<dbReference type="PROSITE" id="PS50157">
    <property type="entry name" value="ZINC_FINGER_C2H2_2"/>
    <property type="match status" value="2"/>
</dbReference>
<keyword evidence="3" id="KW-0479">Metal-binding</keyword>
<dbReference type="EMBL" id="JAACJK010000074">
    <property type="protein sequence ID" value="KAF5334233.1"/>
    <property type="molecule type" value="Genomic_DNA"/>
</dbReference>